<keyword evidence="1" id="KW-0472">Membrane</keyword>
<evidence type="ECO:0000256" key="1">
    <source>
        <dbReference type="SAM" id="Phobius"/>
    </source>
</evidence>
<dbReference type="AlphaFoldDB" id="A0A8C4RN28"/>
<dbReference type="Gene3D" id="3.30.60.30">
    <property type="match status" value="1"/>
</dbReference>
<dbReference type="Pfam" id="PF00050">
    <property type="entry name" value="Kazal_1"/>
    <property type="match status" value="1"/>
</dbReference>
<dbReference type="PROSITE" id="PS51465">
    <property type="entry name" value="KAZAL_2"/>
    <property type="match status" value="1"/>
</dbReference>
<reference evidence="3" key="2">
    <citation type="submission" date="2025-08" db="UniProtKB">
        <authorList>
            <consortium name="Ensembl"/>
        </authorList>
    </citation>
    <scope>IDENTIFICATION</scope>
</reference>
<evidence type="ECO:0000259" key="2">
    <source>
        <dbReference type="PROSITE" id="PS51465"/>
    </source>
</evidence>
<name>A0A8C4RN28_ERPCA</name>
<reference evidence="3" key="1">
    <citation type="submission" date="2021-06" db="EMBL/GenBank/DDBJ databases">
        <authorList>
            <consortium name="Wellcome Sanger Institute Data Sharing"/>
        </authorList>
    </citation>
    <scope>NUCLEOTIDE SEQUENCE [LARGE SCALE GENOMIC DNA]</scope>
</reference>
<keyword evidence="1" id="KW-1133">Transmembrane helix</keyword>
<proteinExistence type="predicted"/>
<feature type="domain" description="Kazal-like" evidence="2">
    <location>
        <begin position="37"/>
        <end position="93"/>
    </location>
</feature>
<dbReference type="Ensembl" id="ENSECRT00000005103.1">
    <property type="protein sequence ID" value="ENSECRP00000005020.1"/>
    <property type="gene ID" value="ENSECRG00000003393.1"/>
</dbReference>
<sequence length="93" mass="10682">MNVYTIPMLKMLVIMSRSGGNELKISMFSISFTSYLTLLQNFCHKYTTPLDCPIELEFICGDDGNSYQNECHLGFEYLCALFALWITGILFFL</sequence>
<dbReference type="Proteomes" id="UP000694620">
    <property type="component" value="Chromosome 2"/>
</dbReference>
<accession>A0A8C4RN28</accession>
<keyword evidence="4" id="KW-1185">Reference proteome</keyword>
<reference evidence="3" key="3">
    <citation type="submission" date="2025-09" db="UniProtKB">
        <authorList>
            <consortium name="Ensembl"/>
        </authorList>
    </citation>
    <scope>IDENTIFICATION</scope>
</reference>
<feature type="transmembrane region" description="Helical" evidence="1">
    <location>
        <begin position="74"/>
        <end position="92"/>
    </location>
</feature>
<organism evidence="3 4">
    <name type="scientific">Erpetoichthys calabaricus</name>
    <name type="common">Rope fish</name>
    <name type="synonym">Calamoichthys calabaricus</name>
    <dbReference type="NCBI Taxonomy" id="27687"/>
    <lineage>
        <taxon>Eukaryota</taxon>
        <taxon>Metazoa</taxon>
        <taxon>Chordata</taxon>
        <taxon>Craniata</taxon>
        <taxon>Vertebrata</taxon>
        <taxon>Euteleostomi</taxon>
        <taxon>Actinopterygii</taxon>
        <taxon>Polypteriformes</taxon>
        <taxon>Polypteridae</taxon>
        <taxon>Erpetoichthys</taxon>
    </lineage>
</organism>
<protein>
    <recommendedName>
        <fullName evidence="2">Kazal-like domain-containing protein</fullName>
    </recommendedName>
</protein>
<evidence type="ECO:0000313" key="4">
    <source>
        <dbReference type="Proteomes" id="UP000694620"/>
    </source>
</evidence>
<dbReference type="SUPFAM" id="SSF100895">
    <property type="entry name" value="Kazal-type serine protease inhibitors"/>
    <property type="match status" value="1"/>
</dbReference>
<dbReference type="InterPro" id="IPR002350">
    <property type="entry name" value="Kazal_dom"/>
</dbReference>
<keyword evidence="1" id="KW-0812">Transmembrane</keyword>
<dbReference type="InterPro" id="IPR036058">
    <property type="entry name" value="Kazal_dom_sf"/>
</dbReference>
<dbReference type="GeneTree" id="ENSGT00980000203165"/>
<evidence type="ECO:0000313" key="3">
    <source>
        <dbReference type="Ensembl" id="ENSECRP00000005020.1"/>
    </source>
</evidence>